<comment type="caution">
    <text evidence="2">The sequence shown here is derived from an EMBL/GenBank/DDBJ whole genome shotgun (WGS) entry which is preliminary data.</text>
</comment>
<dbReference type="PROSITE" id="PS50943">
    <property type="entry name" value="HTH_CROC1"/>
    <property type="match status" value="1"/>
</dbReference>
<dbReference type="GO" id="GO:0003677">
    <property type="term" value="F:DNA binding"/>
    <property type="evidence" value="ECO:0007669"/>
    <property type="project" value="InterPro"/>
</dbReference>
<dbReference type="AlphaFoldDB" id="A0A2A8HIV1"/>
<dbReference type="SUPFAM" id="SSF47413">
    <property type="entry name" value="lambda repressor-like DNA-binding domains"/>
    <property type="match status" value="1"/>
</dbReference>
<dbReference type="Proteomes" id="UP000220841">
    <property type="component" value="Unassembled WGS sequence"/>
</dbReference>
<reference evidence="2 3" key="1">
    <citation type="submission" date="2017-09" db="EMBL/GenBank/DDBJ databases">
        <title>Large-scale bioinformatics analysis of Bacillus genomes uncovers conserved roles of natural products in bacterial physiology.</title>
        <authorList>
            <consortium name="Agbiome Team Llc"/>
            <person name="Bleich R.M."/>
            <person name="Grubbs K.J."/>
            <person name="Santa Maria K.C."/>
            <person name="Allen S.E."/>
            <person name="Farag S."/>
            <person name="Shank E.A."/>
            <person name="Bowers A."/>
        </authorList>
    </citation>
    <scope>NUCLEOTIDE SEQUENCE [LARGE SCALE GENOMIC DNA]</scope>
    <source>
        <strain evidence="2 3">AFS021349</strain>
    </source>
</reference>
<dbReference type="Pfam" id="PF01381">
    <property type="entry name" value="HTH_3"/>
    <property type="match status" value="1"/>
</dbReference>
<evidence type="ECO:0000313" key="2">
    <source>
        <dbReference type="EMBL" id="PEQ09019.1"/>
    </source>
</evidence>
<accession>A0A2A8HIV1</accession>
<evidence type="ECO:0000313" key="3">
    <source>
        <dbReference type="Proteomes" id="UP000220841"/>
    </source>
</evidence>
<organism evidence="2 3">
    <name type="scientific">Bacillus toyonensis</name>
    <dbReference type="NCBI Taxonomy" id="155322"/>
    <lineage>
        <taxon>Bacteria</taxon>
        <taxon>Bacillati</taxon>
        <taxon>Bacillota</taxon>
        <taxon>Bacilli</taxon>
        <taxon>Bacillales</taxon>
        <taxon>Bacillaceae</taxon>
        <taxon>Bacillus</taxon>
        <taxon>Bacillus cereus group</taxon>
    </lineage>
</organism>
<dbReference type="EMBL" id="NUBY01000021">
    <property type="protein sequence ID" value="PEQ09019.1"/>
    <property type="molecule type" value="Genomic_DNA"/>
</dbReference>
<dbReference type="SMART" id="SM00530">
    <property type="entry name" value="HTH_XRE"/>
    <property type="match status" value="1"/>
</dbReference>
<sequence length="126" mass="14516">MISERIKEIRKSQKLSREKFAEKLGLSRGVIENIEYNRAEIKDLYIQLICKEFHVNEHWLHTGEGDTYLSITEEETLANLLFSLTVTQDPTLKETILNITKLSTADVCIIKSMVDALLDKQKAEHP</sequence>
<dbReference type="Gene3D" id="1.10.260.40">
    <property type="entry name" value="lambda repressor-like DNA-binding domains"/>
    <property type="match status" value="1"/>
</dbReference>
<evidence type="ECO:0000259" key="1">
    <source>
        <dbReference type="PROSITE" id="PS50943"/>
    </source>
</evidence>
<dbReference type="RefSeq" id="WP_098226020.1">
    <property type="nucleotide sequence ID" value="NZ_NUBY01000021.1"/>
</dbReference>
<gene>
    <name evidence="2" type="ORF">CN585_06885</name>
</gene>
<name>A0A2A8HIV1_9BACI</name>
<dbReference type="InterPro" id="IPR001387">
    <property type="entry name" value="Cro/C1-type_HTH"/>
</dbReference>
<dbReference type="InterPro" id="IPR010982">
    <property type="entry name" value="Lambda_DNA-bd_dom_sf"/>
</dbReference>
<protein>
    <submittedName>
        <fullName evidence="2">Transcriptional regulator</fullName>
    </submittedName>
</protein>
<feature type="domain" description="HTH cro/C1-type" evidence="1">
    <location>
        <begin position="6"/>
        <end position="60"/>
    </location>
</feature>
<proteinExistence type="predicted"/>
<dbReference type="CDD" id="cd00093">
    <property type="entry name" value="HTH_XRE"/>
    <property type="match status" value="1"/>
</dbReference>